<dbReference type="EMBL" id="KE504137">
    <property type="protein sequence ID" value="EPT02172.1"/>
    <property type="molecule type" value="Genomic_DNA"/>
</dbReference>
<organism evidence="2 3">
    <name type="scientific">Fomitopsis schrenkii</name>
    <name type="common">Brown rot fungus</name>
    <dbReference type="NCBI Taxonomy" id="2126942"/>
    <lineage>
        <taxon>Eukaryota</taxon>
        <taxon>Fungi</taxon>
        <taxon>Dikarya</taxon>
        <taxon>Basidiomycota</taxon>
        <taxon>Agaricomycotina</taxon>
        <taxon>Agaricomycetes</taxon>
        <taxon>Polyporales</taxon>
        <taxon>Fomitopsis</taxon>
    </lineage>
</organism>
<keyword evidence="3" id="KW-1185">Reference proteome</keyword>
<feature type="compositionally biased region" description="Basic and acidic residues" evidence="1">
    <location>
        <begin position="103"/>
        <end position="115"/>
    </location>
</feature>
<dbReference type="AlphaFoldDB" id="S8EAZ9"/>
<dbReference type="OrthoDB" id="5876637at2759"/>
<feature type="compositionally biased region" description="Basic and acidic residues" evidence="1">
    <location>
        <begin position="75"/>
        <end position="88"/>
    </location>
</feature>
<dbReference type="HOGENOM" id="CLU_075896_0_0_1"/>
<name>S8EAZ9_FOMSC</name>
<sequence>MPHKRAKRSARDKQRTQSYVASGCTRHAVEREEIPKGAARILNAAKVQEEYREKKRKHPEGGSVAEPSAKRRKSEGRNRGEAGSEGKGKLRIQPGESMAHFNRRVEDSMRGEVRVAMKTSSALARKVKKEEPHRAAKGKQNAATSHKADNLSSPPSKPTNVLKPSAASKEKPADFERLSTSTPRRLNDIVQAPPELNKLPRGANQRPKPSNAAAGGEGTATLRQGALSMAQKAMLEEERLKAIKRYREMKSAKTGG</sequence>
<feature type="region of interest" description="Disordered" evidence="1">
    <location>
        <begin position="1"/>
        <end position="27"/>
    </location>
</feature>
<dbReference type="InterPro" id="IPR026680">
    <property type="entry name" value="CCDC137"/>
</dbReference>
<reference evidence="2 3" key="1">
    <citation type="journal article" date="2012" name="Science">
        <title>The Paleozoic origin of enzymatic lignin decomposition reconstructed from 31 fungal genomes.</title>
        <authorList>
            <person name="Floudas D."/>
            <person name="Binder M."/>
            <person name="Riley R."/>
            <person name="Barry K."/>
            <person name="Blanchette R.A."/>
            <person name="Henrissat B."/>
            <person name="Martinez A.T."/>
            <person name="Otillar R."/>
            <person name="Spatafora J.W."/>
            <person name="Yadav J.S."/>
            <person name="Aerts A."/>
            <person name="Benoit I."/>
            <person name="Boyd A."/>
            <person name="Carlson A."/>
            <person name="Copeland A."/>
            <person name="Coutinho P.M."/>
            <person name="de Vries R.P."/>
            <person name="Ferreira P."/>
            <person name="Findley K."/>
            <person name="Foster B."/>
            <person name="Gaskell J."/>
            <person name="Glotzer D."/>
            <person name="Gorecki P."/>
            <person name="Heitman J."/>
            <person name="Hesse C."/>
            <person name="Hori C."/>
            <person name="Igarashi K."/>
            <person name="Jurgens J.A."/>
            <person name="Kallen N."/>
            <person name="Kersten P."/>
            <person name="Kohler A."/>
            <person name="Kuees U."/>
            <person name="Kumar T.K.A."/>
            <person name="Kuo A."/>
            <person name="LaButti K."/>
            <person name="Larrondo L.F."/>
            <person name="Lindquist E."/>
            <person name="Ling A."/>
            <person name="Lombard V."/>
            <person name="Lucas S."/>
            <person name="Lundell T."/>
            <person name="Martin R."/>
            <person name="McLaughlin D.J."/>
            <person name="Morgenstern I."/>
            <person name="Morin E."/>
            <person name="Murat C."/>
            <person name="Nagy L.G."/>
            <person name="Nolan M."/>
            <person name="Ohm R.A."/>
            <person name="Patyshakuliyeva A."/>
            <person name="Rokas A."/>
            <person name="Ruiz-Duenas F.J."/>
            <person name="Sabat G."/>
            <person name="Salamov A."/>
            <person name="Samejima M."/>
            <person name="Schmutz J."/>
            <person name="Slot J.C."/>
            <person name="St John F."/>
            <person name="Stenlid J."/>
            <person name="Sun H."/>
            <person name="Sun S."/>
            <person name="Syed K."/>
            <person name="Tsang A."/>
            <person name="Wiebenga A."/>
            <person name="Young D."/>
            <person name="Pisabarro A."/>
            <person name="Eastwood D.C."/>
            <person name="Martin F."/>
            <person name="Cullen D."/>
            <person name="Grigoriev I.V."/>
            <person name="Hibbett D.S."/>
        </authorList>
    </citation>
    <scope>NUCLEOTIDE SEQUENCE</scope>
    <source>
        <strain evidence="3">FP-58527</strain>
    </source>
</reference>
<dbReference type="PANTHER" id="PTHR21838:SF2">
    <property type="entry name" value="COILED-COIL DOMAIN-CONTAINING PROTEIN 137"/>
    <property type="match status" value="1"/>
</dbReference>
<feature type="compositionally biased region" description="Basic and acidic residues" evidence="1">
    <location>
        <begin position="168"/>
        <end position="177"/>
    </location>
</feature>
<protein>
    <submittedName>
        <fullName evidence="2">Uncharacterized protein</fullName>
    </submittedName>
</protein>
<gene>
    <name evidence="2" type="ORF">FOMPIDRAFT_1048178</name>
</gene>
<dbReference type="GO" id="GO:0005634">
    <property type="term" value="C:nucleus"/>
    <property type="evidence" value="ECO:0007669"/>
    <property type="project" value="TreeGrafter"/>
</dbReference>
<dbReference type="PANTHER" id="PTHR21838">
    <property type="entry name" value="COILED-COIL DOMAIN-CONTAINING PROTEIN 137"/>
    <property type="match status" value="1"/>
</dbReference>
<feature type="region of interest" description="Disordered" evidence="1">
    <location>
        <begin position="48"/>
        <end position="225"/>
    </location>
</feature>
<proteinExistence type="predicted"/>
<dbReference type="eggNOG" id="ENOG502S71P">
    <property type="taxonomic scope" value="Eukaryota"/>
</dbReference>
<evidence type="ECO:0000313" key="3">
    <source>
        <dbReference type="Proteomes" id="UP000015241"/>
    </source>
</evidence>
<dbReference type="STRING" id="743788.S8EAZ9"/>
<dbReference type="Proteomes" id="UP000015241">
    <property type="component" value="Unassembled WGS sequence"/>
</dbReference>
<evidence type="ECO:0000313" key="2">
    <source>
        <dbReference type="EMBL" id="EPT02172.1"/>
    </source>
</evidence>
<evidence type="ECO:0000256" key="1">
    <source>
        <dbReference type="SAM" id="MobiDB-lite"/>
    </source>
</evidence>
<accession>S8EAZ9</accession>
<dbReference type="InParanoid" id="S8EAZ9"/>